<dbReference type="GO" id="GO:0005886">
    <property type="term" value="C:plasma membrane"/>
    <property type="evidence" value="ECO:0007669"/>
    <property type="project" value="UniProtKB-SubCell"/>
</dbReference>
<evidence type="ECO:0000256" key="2">
    <source>
        <dbReference type="ARBA" id="ARBA00007430"/>
    </source>
</evidence>
<comment type="caution">
    <text evidence="8">The sequence shown here is derived from an EMBL/GenBank/DDBJ whole genome shotgun (WGS) entry which is preliminary data.</text>
</comment>
<dbReference type="Pfam" id="PF13440">
    <property type="entry name" value="Polysacc_synt_3"/>
    <property type="match status" value="1"/>
</dbReference>
<feature type="transmembrane region" description="Helical" evidence="7">
    <location>
        <begin position="154"/>
        <end position="175"/>
    </location>
</feature>
<name>A0A9X1MD92_9MICC</name>
<accession>A0A9X1MD92</accession>
<reference evidence="8" key="1">
    <citation type="submission" date="2021-10" db="EMBL/GenBank/DDBJ databases">
        <title>Novel species in genus Arthrobacter.</title>
        <authorList>
            <person name="Liu Y."/>
        </authorList>
    </citation>
    <scope>NUCLEOTIDE SEQUENCE</scope>
    <source>
        <strain evidence="8">Zg-Y453</strain>
    </source>
</reference>
<organism evidence="8 9">
    <name type="scientific">Arthrobacter caoxuetaonis</name>
    <dbReference type="NCBI Taxonomy" id="2886935"/>
    <lineage>
        <taxon>Bacteria</taxon>
        <taxon>Bacillati</taxon>
        <taxon>Actinomycetota</taxon>
        <taxon>Actinomycetes</taxon>
        <taxon>Micrococcales</taxon>
        <taxon>Micrococcaceae</taxon>
        <taxon>Arthrobacter</taxon>
    </lineage>
</organism>
<keyword evidence="4 7" id="KW-0812">Transmembrane</keyword>
<feature type="transmembrane region" description="Helical" evidence="7">
    <location>
        <begin position="421"/>
        <end position="445"/>
    </location>
</feature>
<evidence type="ECO:0000256" key="1">
    <source>
        <dbReference type="ARBA" id="ARBA00004651"/>
    </source>
</evidence>
<evidence type="ECO:0000256" key="3">
    <source>
        <dbReference type="ARBA" id="ARBA00022475"/>
    </source>
</evidence>
<keyword evidence="6 7" id="KW-0472">Membrane</keyword>
<evidence type="ECO:0000256" key="6">
    <source>
        <dbReference type="ARBA" id="ARBA00023136"/>
    </source>
</evidence>
<feature type="transmembrane region" description="Helical" evidence="7">
    <location>
        <begin position="241"/>
        <end position="263"/>
    </location>
</feature>
<feature type="transmembrane region" description="Helical" evidence="7">
    <location>
        <begin position="86"/>
        <end position="107"/>
    </location>
</feature>
<evidence type="ECO:0000256" key="5">
    <source>
        <dbReference type="ARBA" id="ARBA00022989"/>
    </source>
</evidence>
<evidence type="ECO:0000256" key="4">
    <source>
        <dbReference type="ARBA" id="ARBA00022692"/>
    </source>
</evidence>
<comment type="subcellular location">
    <subcellularLocation>
        <location evidence="1">Cell membrane</location>
        <topology evidence="1">Multi-pass membrane protein</topology>
    </subcellularLocation>
</comment>
<feature type="transmembrane region" description="Helical" evidence="7">
    <location>
        <begin position="363"/>
        <end position="384"/>
    </location>
</feature>
<dbReference type="EMBL" id="JAJFZV010000004">
    <property type="protein sequence ID" value="MCC3297257.1"/>
    <property type="molecule type" value="Genomic_DNA"/>
</dbReference>
<proteinExistence type="inferred from homology"/>
<keyword evidence="9" id="KW-1185">Reference proteome</keyword>
<feature type="transmembrane region" description="Helical" evidence="7">
    <location>
        <begin position="451"/>
        <end position="468"/>
    </location>
</feature>
<feature type="transmembrane region" description="Helical" evidence="7">
    <location>
        <begin position="21"/>
        <end position="45"/>
    </location>
</feature>
<evidence type="ECO:0000313" key="8">
    <source>
        <dbReference type="EMBL" id="MCC3297257.1"/>
    </source>
</evidence>
<protein>
    <submittedName>
        <fullName evidence="8">Oligosaccharide flippase family protein</fullName>
    </submittedName>
</protein>
<keyword evidence="3" id="KW-1003">Cell membrane</keyword>
<feature type="transmembrane region" description="Helical" evidence="7">
    <location>
        <begin position="51"/>
        <end position="74"/>
    </location>
</feature>
<feature type="transmembrane region" description="Helical" evidence="7">
    <location>
        <begin position="390"/>
        <end position="409"/>
    </location>
</feature>
<dbReference type="PANTHER" id="PTHR30250">
    <property type="entry name" value="PST FAMILY PREDICTED COLANIC ACID TRANSPORTER"/>
    <property type="match status" value="1"/>
</dbReference>
<dbReference type="PANTHER" id="PTHR30250:SF10">
    <property type="entry name" value="LIPOPOLYSACCHARIDE BIOSYNTHESIS PROTEIN WZXC"/>
    <property type="match status" value="1"/>
</dbReference>
<evidence type="ECO:0000256" key="7">
    <source>
        <dbReference type="SAM" id="Phobius"/>
    </source>
</evidence>
<gene>
    <name evidence="8" type="ORF">LJ757_05475</name>
</gene>
<dbReference type="RefSeq" id="WP_227895079.1">
    <property type="nucleotide sequence ID" value="NZ_CP099466.1"/>
</dbReference>
<comment type="similarity">
    <text evidence="2">Belongs to the polysaccharide synthase family.</text>
</comment>
<dbReference type="Proteomes" id="UP001139158">
    <property type="component" value="Unassembled WGS sequence"/>
</dbReference>
<feature type="transmembrane region" description="Helical" evidence="7">
    <location>
        <begin position="300"/>
        <end position="324"/>
    </location>
</feature>
<dbReference type="InterPro" id="IPR050833">
    <property type="entry name" value="Poly_Biosynth_Transport"/>
</dbReference>
<sequence>MTDPAASSGLQHIGARAARGALWSGANALMMKLAGIAVMVVVVRLVTPHDFGVFAAALVVHAIVSSFGELGLSSCIARRDLDPERVASTVALLALASSLLLAGVMALAADPLAAVLGAPEAAGPIRVLAIAVVLGGVFTVPGALLVREFRQGKVFLASAVAFVPTNLVLILLALNGDGAMAFAWSRVVSQLVSGVVMALSVDRTYWPRLRRAEAGPVLRFGLPLAGANLLGYSLLNADYAIIGAFLGPVELGIYTLAFTVASWSTSVMQSTINSVAMPAFSAMRAGSAELHGFLAKTSRLVALIAFPITALTIALAGELVAVLYGEPWAAAAPVLQVLALYGGIFAVSLLLSNLLVGQGRAGSVFGVQAAWLIVLIPAVGLSLGPFGLPGAAWVHVGVIALAVMPLYLRAVRGTVPGAARLLGRAAAAPAAAAAAAAMVSLGAAAAGNSDLSRLLLGGFSGCAAYALLSAPMLRRSLPAITRGRTGTLLAAYDRIELPLLAGLRRHKETV</sequence>
<evidence type="ECO:0000313" key="9">
    <source>
        <dbReference type="Proteomes" id="UP001139158"/>
    </source>
</evidence>
<dbReference type="AlphaFoldDB" id="A0A9X1MD92"/>
<keyword evidence="5 7" id="KW-1133">Transmembrane helix</keyword>
<feature type="transmembrane region" description="Helical" evidence="7">
    <location>
        <begin position="330"/>
        <end position="351"/>
    </location>
</feature>
<feature type="transmembrane region" description="Helical" evidence="7">
    <location>
        <begin position="127"/>
        <end position="147"/>
    </location>
</feature>